<name>A0ABQ9XLL4_9EUKA</name>
<protein>
    <submittedName>
        <fullName evidence="1">Uncharacterized protein</fullName>
    </submittedName>
</protein>
<dbReference type="Proteomes" id="UP001281761">
    <property type="component" value="Unassembled WGS sequence"/>
</dbReference>
<comment type="caution">
    <text evidence="1">The sequence shown here is derived from an EMBL/GenBank/DDBJ whole genome shotgun (WGS) entry which is preliminary data.</text>
</comment>
<evidence type="ECO:0000313" key="1">
    <source>
        <dbReference type="EMBL" id="KAK2951522.1"/>
    </source>
</evidence>
<organism evidence="1 3">
    <name type="scientific">Blattamonas nauphoetae</name>
    <dbReference type="NCBI Taxonomy" id="2049346"/>
    <lineage>
        <taxon>Eukaryota</taxon>
        <taxon>Metamonada</taxon>
        <taxon>Preaxostyla</taxon>
        <taxon>Oxymonadida</taxon>
        <taxon>Blattamonas</taxon>
    </lineage>
</organism>
<evidence type="ECO:0000313" key="3">
    <source>
        <dbReference type="Proteomes" id="UP001281761"/>
    </source>
</evidence>
<accession>A0ABQ9XLL4</accession>
<gene>
    <name evidence="2" type="ORF">BLNAU_10222</name>
    <name evidence="1" type="ORF">BLNAU_13544</name>
</gene>
<reference evidence="1 3" key="1">
    <citation type="journal article" date="2022" name="bioRxiv">
        <title>Genomics of Preaxostyla Flagellates Illuminates Evolutionary Transitions and the Path Towards Mitochondrial Loss.</title>
        <authorList>
            <person name="Novak L.V.F."/>
            <person name="Treitli S.C."/>
            <person name="Pyrih J."/>
            <person name="Halakuc P."/>
            <person name="Pipaliya S.V."/>
            <person name="Vacek V."/>
            <person name="Brzon O."/>
            <person name="Soukal P."/>
            <person name="Eme L."/>
            <person name="Dacks J.B."/>
            <person name="Karnkowska A."/>
            <person name="Elias M."/>
            <person name="Hampl V."/>
        </authorList>
    </citation>
    <scope>NUCLEOTIDE SEQUENCE [LARGE SCALE GENOMIC DNA]</scope>
    <source>
        <strain evidence="1">NAU3</strain>
        <tissue evidence="1">Gut</tissue>
    </source>
</reference>
<evidence type="ECO:0000313" key="2">
    <source>
        <dbReference type="EMBL" id="KAK2954892.1"/>
    </source>
</evidence>
<keyword evidence="3" id="KW-1185">Reference proteome</keyword>
<sequence>MVNQTIAQILSVFRNRLPTYAILSQSQKKQTPIDSSLRFAFRRNQTYLSNLVVFDTFLSTFSDMTIVSRHSVPVFASNQLLKSTISFARINSGRYVTKNKNKVE</sequence>
<dbReference type="EMBL" id="JARBJD010000117">
    <property type="protein sequence ID" value="KAK2951522.1"/>
    <property type="molecule type" value="Genomic_DNA"/>
</dbReference>
<proteinExistence type="predicted"/>
<dbReference type="EMBL" id="JARBJD010000073">
    <property type="protein sequence ID" value="KAK2954892.1"/>
    <property type="molecule type" value="Genomic_DNA"/>
</dbReference>